<keyword evidence="7 9" id="KW-0238">DNA-binding</keyword>
<evidence type="ECO:0000256" key="3">
    <source>
        <dbReference type="ARBA" id="ARBA00011080"/>
    </source>
</evidence>
<dbReference type="InterPro" id="IPR013506">
    <property type="entry name" value="Topo_IIA_bsu_dom2"/>
</dbReference>
<comment type="caution">
    <text evidence="12">The sequence shown here is derived from an EMBL/GenBank/DDBJ whole genome shotgun (WGS) entry which is preliminary data.</text>
</comment>
<dbReference type="InterPro" id="IPR014721">
    <property type="entry name" value="Ribsml_uS5_D2-typ_fold_subgr"/>
</dbReference>
<dbReference type="SUPFAM" id="SSF55874">
    <property type="entry name" value="ATPase domain of HSP90 chaperone/DNA topoisomerase II/histidine kinase"/>
    <property type="match status" value="1"/>
</dbReference>
<dbReference type="InterPro" id="IPR013759">
    <property type="entry name" value="Topo_IIA_B_C"/>
</dbReference>
<keyword evidence="13" id="KW-1185">Reference proteome</keyword>
<dbReference type="PANTHER" id="PTHR10169:SF38">
    <property type="entry name" value="DNA TOPOISOMERASE 2"/>
    <property type="match status" value="1"/>
</dbReference>
<organism evidence="12 13">
    <name type="scientific">Dispira parvispora</name>
    <dbReference type="NCBI Taxonomy" id="1520584"/>
    <lineage>
        <taxon>Eukaryota</taxon>
        <taxon>Fungi</taxon>
        <taxon>Fungi incertae sedis</taxon>
        <taxon>Zoopagomycota</taxon>
        <taxon>Kickxellomycotina</taxon>
        <taxon>Dimargaritomycetes</taxon>
        <taxon>Dimargaritales</taxon>
        <taxon>Dimargaritaceae</taxon>
        <taxon>Dispira</taxon>
    </lineage>
</organism>
<dbReference type="InterPro" id="IPR013760">
    <property type="entry name" value="Topo_IIA-like_dom_sf"/>
</dbReference>
<dbReference type="Gene3D" id="3.30.230.10">
    <property type="match status" value="1"/>
</dbReference>
<dbReference type="Proteomes" id="UP001150925">
    <property type="component" value="Unassembled WGS sequence"/>
</dbReference>
<dbReference type="EMBL" id="JANBPY010003782">
    <property type="protein sequence ID" value="KAJ1950252.1"/>
    <property type="molecule type" value="Genomic_DNA"/>
</dbReference>
<dbReference type="GO" id="GO:0005634">
    <property type="term" value="C:nucleus"/>
    <property type="evidence" value="ECO:0007669"/>
    <property type="project" value="TreeGrafter"/>
</dbReference>
<keyword evidence="4 9" id="KW-0547">Nucleotide-binding</keyword>
<comment type="function">
    <text evidence="9">Control of topological states of DNA by transient breakage and subsequent rejoining of DNA strands. Topoisomerase II makes double-strand breaks.</text>
</comment>
<dbReference type="InterPro" id="IPR020568">
    <property type="entry name" value="Ribosomal_Su5_D2-typ_SF"/>
</dbReference>
<feature type="non-terminal residue" evidence="12">
    <location>
        <position position="399"/>
    </location>
</feature>
<dbReference type="CDD" id="cd03481">
    <property type="entry name" value="TopoIIA_Trans_ScTopoIIA"/>
    <property type="match status" value="1"/>
</dbReference>
<comment type="subunit">
    <text evidence="9">Homodimer.</text>
</comment>
<dbReference type="SMART" id="SM00433">
    <property type="entry name" value="TOP2c"/>
    <property type="match status" value="1"/>
</dbReference>
<evidence type="ECO:0000256" key="5">
    <source>
        <dbReference type="ARBA" id="ARBA00022840"/>
    </source>
</evidence>
<reference evidence="12" key="1">
    <citation type="submission" date="2022-07" db="EMBL/GenBank/DDBJ databases">
        <title>Phylogenomic reconstructions and comparative analyses of Kickxellomycotina fungi.</title>
        <authorList>
            <person name="Reynolds N.K."/>
            <person name="Stajich J.E."/>
            <person name="Barry K."/>
            <person name="Grigoriev I.V."/>
            <person name="Crous P."/>
            <person name="Smith M.E."/>
        </authorList>
    </citation>
    <scope>NUCLEOTIDE SEQUENCE</scope>
    <source>
        <strain evidence="12">RSA 1196</strain>
    </source>
</reference>
<feature type="domain" description="Histidine kinase/HSP90-like ATPase" evidence="11">
    <location>
        <begin position="2"/>
        <end position="77"/>
    </location>
</feature>
<dbReference type="GO" id="GO:0006265">
    <property type="term" value="P:DNA topological change"/>
    <property type="evidence" value="ECO:0007669"/>
    <property type="project" value="UniProtKB-UniRule"/>
</dbReference>
<dbReference type="SUPFAM" id="SSF54211">
    <property type="entry name" value="Ribosomal protein S5 domain 2-like"/>
    <property type="match status" value="1"/>
</dbReference>
<evidence type="ECO:0000256" key="9">
    <source>
        <dbReference type="RuleBase" id="RU362094"/>
    </source>
</evidence>
<dbReference type="InterPro" id="IPR050634">
    <property type="entry name" value="DNA_Topoisomerase_II"/>
</dbReference>
<evidence type="ECO:0000256" key="6">
    <source>
        <dbReference type="ARBA" id="ARBA00023029"/>
    </source>
</evidence>
<dbReference type="GO" id="GO:0003677">
    <property type="term" value="F:DNA binding"/>
    <property type="evidence" value="ECO:0007669"/>
    <property type="project" value="UniProtKB-UniRule"/>
</dbReference>
<evidence type="ECO:0000256" key="4">
    <source>
        <dbReference type="ARBA" id="ARBA00022741"/>
    </source>
</evidence>
<accession>A0A9W8AN82</accession>
<dbReference type="InterPro" id="IPR003594">
    <property type="entry name" value="HATPase_dom"/>
</dbReference>
<comment type="catalytic activity">
    <reaction evidence="1 9">
        <text>ATP-dependent breakage, passage and rejoining of double-stranded DNA.</text>
        <dbReference type="EC" id="5.6.2.2"/>
    </reaction>
</comment>
<dbReference type="OrthoDB" id="276498at2759"/>
<evidence type="ECO:0000259" key="11">
    <source>
        <dbReference type="Pfam" id="PF02518"/>
    </source>
</evidence>
<keyword evidence="8 9" id="KW-0413">Isomerase</keyword>
<dbReference type="GO" id="GO:0000819">
    <property type="term" value="P:sister chromatid segregation"/>
    <property type="evidence" value="ECO:0007669"/>
    <property type="project" value="TreeGrafter"/>
</dbReference>
<dbReference type="PROSITE" id="PS00177">
    <property type="entry name" value="TOPOISOMERASE_II"/>
    <property type="match status" value="1"/>
</dbReference>
<comment type="similarity">
    <text evidence="3 9">Belongs to the type II topoisomerase family.</text>
</comment>
<dbReference type="InterPro" id="IPR001241">
    <property type="entry name" value="Topo_IIA"/>
</dbReference>
<dbReference type="GO" id="GO:0000712">
    <property type="term" value="P:resolution of meiotic recombination intermediates"/>
    <property type="evidence" value="ECO:0007669"/>
    <property type="project" value="TreeGrafter"/>
</dbReference>
<proteinExistence type="inferred from homology"/>
<dbReference type="Gene3D" id="3.30.565.10">
    <property type="entry name" value="Histidine kinase-like ATPase, C-terminal domain"/>
    <property type="match status" value="1"/>
</dbReference>
<evidence type="ECO:0000256" key="1">
    <source>
        <dbReference type="ARBA" id="ARBA00000185"/>
    </source>
</evidence>
<dbReference type="Pfam" id="PF02518">
    <property type="entry name" value="HATPase_c"/>
    <property type="match status" value="1"/>
</dbReference>
<dbReference type="Pfam" id="PF00204">
    <property type="entry name" value="DNA_gyraseB"/>
    <property type="match status" value="1"/>
</dbReference>
<evidence type="ECO:0000256" key="2">
    <source>
        <dbReference type="ARBA" id="ARBA00001946"/>
    </source>
</evidence>
<evidence type="ECO:0000259" key="10">
    <source>
        <dbReference type="Pfam" id="PF00204"/>
    </source>
</evidence>
<keyword evidence="5 9" id="KW-0067">ATP-binding</keyword>
<name>A0A9W8AN82_9FUNG</name>
<dbReference type="FunFam" id="3.30.230.10:FF:000008">
    <property type="entry name" value="DNA topoisomerase 2"/>
    <property type="match status" value="1"/>
</dbReference>
<dbReference type="GO" id="GO:0005524">
    <property type="term" value="F:ATP binding"/>
    <property type="evidence" value="ECO:0007669"/>
    <property type="project" value="UniProtKB-UniRule"/>
</dbReference>
<dbReference type="GO" id="GO:0003918">
    <property type="term" value="F:DNA topoisomerase type II (double strand cut, ATP-hydrolyzing) activity"/>
    <property type="evidence" value="ECO:0007669"/>
    <property type="project" value="UniProtKB-UniRule"/>
</dbReference>
<dbReference type="EC" id="5.6.2.2" evidence="9"/>
<evidence type="ECO:0000313" key="13">
    <source>
        <dbReference type="Proteomes" id="UP001150925"/>
    </source>
</evidence>
<evidence type="ECO:0000256" key="7">
    <source>
        <dbReference type="ARBA" id="ARBA00023125"/>
    </source>
</evidence>
<evidence type="ECO:0000256" key="8">
    <source>
        <dbReference type="ARBA" id="ARBA00023235"/>
    </source>
</evidence>
<dbReference type="PANTHER" id="PTHR10169">
    <property type="entry name" value="DNA TOPOISOMERASE/GYRASE"/>
    <property type="match status" value="1"/>
</dbReference>
<keyword evidence="6 9" id="KW-0799">Topoisomerase</keyword>
<sequence length="399" mass="44745">MDTIKVTIDSDKNLISVWNNGKGIPVEIHKKEKIYVPELIFGHLLTSSNYDDTQKKVTGGRNGYGAKLCNIFSTEFTVETADRASGQKFKQVFKNNMSIRSNPTITPNKKKEEYTMVSFRPDLAKFHMETLDEGITALFKKRVYDLAGTVMGVKVFLNGTRIKIKNFKEYVEMYLKASGDLKTAKKGKGKSEASPVPGEGVDDAVVAKPKPLLIHEVVNSRWEIAFAVSEGQFQQVSFVNSICTVKGGTHVNHVAEQITNRLIDVIKRKAKNNTIKGFQIKNHMWLFVNCLIENPTFDSQTKESMTLRVSAFGSRCEPSETFYRKILRSEIVENVLSWSQFKLTQQLKKSDGSRSQRITGIDALEDATCAGTREAHKCTLFLTEGNSARSLAMCGFEII</sequence>
<feature type="domain" description="DNA topoisomerase type IIA subunit B" evidence="10">
    <location>
        <begin position="166"/>
        <end position="349"/>
    </location>
</feature>
<evidence type="ECO:0000313" key="12">
    <source>
        <dbReference type="EMBL" id="KAJ1950252.1"/>
    </source>
</evidence>
<gene>
    <name evidence="12" type="primary">TOP2_3</name>
    <name evidence="12" type="ORF">IWQ62_006600</name>
</gene>
<dbReference type="PRINTS" id="PR00418">
    <property type="entry name" value="TPI2FAMILY"/>
</dbReference>
<dbReference type="SUPFAM" id="SSF56719">
    <property type="entry name" value="Type II DNA topoisomerase"/>
    <property type="match status" value="1"/>
</dbReference>
<comment type="cofactor">
    <cofactor evidence="2">
        <name>Mg(2+)</name>
        <dbReference type="ChEBI" id="CHEBI:18420"/>
    </cofactor>
</comment>
<dbReference type="AlphaFoldDB" id="A0A9W8AN82"/>
<dbReference type="InterPro" id="IPR018522">
    <property type="entry name" value="TopoIIA_CS"/>
</dbReference>
<dbReference type="InterPro" id="IPR036890">
    <property type="entry name" value="HATPase_C_sf"/>
</dbReference>
<protein>
    <recommendedName>
        <fullName evidence="9">DNA topoisomerase 2</fullName>
        <ecNumber evidence="9">5.6.2.2</ecNumber>
    </recommendedName>
</protein>
<dbReference type="Gene3D" id="3.40.50.670">
    <property type="match status" value="1"/>
</dbReference>